<evidence type="ECO:0000313" key="3">
    <source>
        <dbReference type="EMBL" id="CAE0476386.1"/>
    </source>
</evidence>
<feature type="chain" id="PRO_5031002403" description="SREBP regulating gene protein" evidence="2">
    <location>
        <begin position="23"/>
        <end position="223"/>
    </location>
</feature>
<keyword evidence="2" id="KW-0732">Signal</keyword>
<proteinExistence type="predicted"/>
<feature type="compositionally biased region" description="Pro residues" evidence="1">
    <location>
        <begin position="163"/>
        <end position="174"/>
    </location>
</feature>
<feature type="signal peptide" evidence="2">
    <location>
        <begin position="1"/>
        <end position="22"/>
    </location>
</feature>
<organism evidence="3">
    <name type="scientific">Chaetoceros debilis</name>
    <dbReference type="NCBI Taxonomy" id="122233"/>
    <lineage>
        <taxon>Eukaryota</taxon>
        <taxon>Sar</taxon>
        <taxon>Stramenopiles</taxon>
        <taxon>Ochrophyta</taxon>
        <taxon>Bacillariophyta</taxon>
        <taxon>Coscinodiscophyceae</taxon>
        <taxon>Chaetocerotophycidae</taxon>
        <taxon>Chaetocerotales</taxon>
        <taxon>Chaetocerotaceae</taxon>
        <taxon>Chaetoceros</taxon>
    </lineage>
</organism>
<sequence length="223" mass="25069">MMMMMFYRTSILISTLLVGILSSETAFASCQGGIAQDDPTFKYTSKSGVKRSCKNISRKPKRIRRMCRLPEVQSHCMLTCGGSCCVDDDIFEFPMIWGDNQQRCEFITKNTKQLWKRRQTYCEGNGNGNGATETDSEKIRSMCPNACNLTCDETGKPVLVPTTSPPPPNNPKPPTNNNNNNNNGRPNILQVLADDVGTGDVYTMEKVQMKNLNALMRKRYHIH</sequence>
<reference evidence="3" key="1">
    <citation type="submission" date="2021-01" db="EMBL/GenBank/DDBJ databases">
        <authorList>
            <person name="Corre E."/>
            <person name="Pelletier E."/>
            <person name="Niang G."/>
            <person name="Scheremetjew M."/>
            <person name="Finn R."/>
            <person name="Kale V."/>
            <person name="Holt S."/>
            <person name="Cochrane G."/>
            <person name="Meng A."/>
            <person name="Brown T."/>
            <person name="Cohen L."/>
        </authorList>
    </citation>
    <scope>NUCLEOTIDE SEQUENCE</scope>
    <source>
        <strain evidence="3">MM31A-1</strain>
    </source>
</reference>
<protein>
    <recommendedName>
        <fullName evidence="4">SREBP regulating gene protein</fullName>
    </recommendedName>
</protein>
<gene>
    <name evidence="3" type="ORF">CDEB00056_LOCUS21239</name>
</gene>
<feature type="region of interest" description="Disordered" evidence="1">
    <location>
        <begin position="157"/>
        <end position="187"/>
    </location>
</feature>
<evidence type="ECO:0000256" key="1">
    <source>
        <dbReference type="SAM" id="MobiDB-lite"/>
    </source>
</evidence>
<evidence type="ECO:0000256" key="2">
    <source>
        <dbReference type="SAM" id="SignalP"/>
    </source>
</evidence>
<feature type="compositionally biased region" description="Low complexity" evidence="1">
    <location>
        <begin position="175"/>
        <end position="187"/>
    </location>
</feature>
<accession>A0A7S3VF25</accession>
<dbReference type="EMBL" id="HBIO01027645">
    <property type="protein sequence ID" value="CAE0476386.1"/>
    <property type="molecule type" value="Transcribed_RNA"/>
</dbReference>
<evidence type="ECO:0008006" key="4">
    <source>
        <dbReference type="Google" id="ProtNLM"/>
    </source>
</evidence>
<dbReference type="AlphaFoldDB" id="A0A7S3VF25"/>
<name>A0A7S3VF25_9STRA</name>